<comment type="caution">
    <text evidence="1">The sequence shown here is derived from an EMBL/GenBank/DDBJ whole genome shotgun (WGS) entry which is preliminary data.</text>
</comment>
<dbReference type="AlphaFoldDB" id="A0A3D9CP92"/>
<reference evidence="1 2" key="1">
    <citation type="journal article" date="2007" name="Int. J. Syst. Evol. Microbiol.">
        <title>Chryseobacterium flavum sp. nov., isolated from polluted soil.</title>
        <authorList>
            <person name="Zhou Y."/>
            <person name="Dong J."/>
            <person name="Wang X."/>
            <person name="Huang X."/>
            <person name="Zhang K.Y."/>
            <person name="Zhang Y.Q."/>
            <person name="Guo Y.F."/>
            <person name="Lai R."/>
            <person name="Li W.J."/>
        </authorList>
    </citation>
    <scope>NUCLEOTIDE SEQUENCE [LARGE SCALE GENOMIC DNA]</scope>
    <source>
        <strain evidence="1 2">KCTC 12877</strain>
    </source>
</reference>
<evidence type="ECO:0000313" key="2">
    <source>
        <dbReference type="Proteomes" id="UP000256769"/>
    </source>
</evidence>
<accession>A0A3D9CP92</accession>
<proteinExistence type="predicted"/>
<sequence>MKQKIEMRRRKIIFLTLISLLVFLSVVDWLNAKDYFQSDYKVLTTEQEDLFKWKDEDDTNSFQERYRKYFFDKDYFFPGQKVTKIKLYKNIPLLGPWTGKTLNSAQIKSLIHFCNDPTNFDWDETTWQASDSEYYFKLFNNKNLVIGKIYFCLEKCGMTNSKPFCPAMKTGGLSEKGKKQIEKLIPDKTSRN</sequence>
<protein>
    <submittedName>
        <fullName evidence="1">Uncharacterized protein</fullName>
    </submittedName>
</protein>
<dbReference type="EMBL" id="QNUE01000005">
    <property type="protein sequence ID" value="REC67626.1"/>
    <property type="molecule type" value="Genomic_DNA"/>
</dbReference>
<dbReference type="Proteomes" id="UP000256769">
    <property type="component" value="Unassembled WGS sequence"/>
</dbReference>
<evidence type="ECO:0000313" key="1">
    <source>
        <dbReference type="EMBL" id="REC67626.1"/>
    </source>
</evidence>
<keyword evidence="2" id="KW-1185">Reference proteome</keyword>
<name>A0A3D9CP92_9FLAO</name>
<gene>
    <name evidence="1" type="ORF">DRF59_08295</name>
</gene>
<organism evidence="1 2">
    <name type="scientific">Chryseobacterium flavum</name>
    <dbReference type="NCBI Taxonomy" id="415851"/>
    <lineage>
        <taxon>Bacteria</taxon>
        <taxon>Pseudomonadati</taxon>
        <taxon>Bacteroidota</taxon>
        <taxon>Flavobacteriia</taxon>
        <taxon>Flavobacteriales</taxon>
        <taxon>Weeksellaceae</taxon>
        <taxon>Chryseobacterium group</taxon>
        <taxon>Chryseobacterium</taxon>
    </lineage>
</organism>